<dbReference type="Gene3D" id="3.30.1330.10">
    <property type="entry name" value="PurM-like, N-terminal domain"/>
    <property type="match status" value="1"/>
</dbReference>
<evidence type="ECO:0000259" key="6">
    <source>
        <dbReference type="Pfam" id="PF00586"/>
    </source>
</evidence>
<dbReference type="Proteomes" id="UP000830167">
    <property type="component" value="Chromosome"/>
</dbReference>
<evidence type="ECO:0000256" key="3">
    <source>
        <dbReference type="ARBA" id="ARBA00022777"/>
    </source>
</evidence>
<accession>A0ABY4CKT0</accession>
<dbReference type="PIRSF" id="PIRSF036407">
    <property type="entry name" value="Selenphspht_syn"/>
    <property type="match status" value="1"/>
</dbReference>
<dbReference type="Pfam" id="PF00586">
    <property type="entry name" value="AIRS"/>
    <property type="match status" value="1"/>
</dbReference>
<evidence type="ECO:0000256" key="2">
    <source>
        <dbReference type="ARBA" id="ARBA00022741"/>
    </source>
</evidence>
<evidence type="ECO:0000313" key="9">
    <source>
        <dbReference type="Proteomes" id="UP000830167"/>
    </source>
</evidence>
<dbReference type="InterPro" id="IPR004536">
    <property type="entry name" value="SPS/SelD"/>
</dbReference>
<dbReference type="InterPro" id="IPR036676">
    <property type="entry name" value="PurM-like_C_sf"/>
</dbReference>
<dbReference type="NCBIfam" id="TIGR00476">
    <property type="entry name" value="selD"/>
    <property type="match status" value="1"/>
</dbReference>
<dbReference type="InterPro" id="IPR016188">
    <property type="entry name" value="PurM-like_N"/>
</dbReference>
<name>A0ABY4CKT0_9BACL</name>
<evidence type="ECO:0000256" key="5">
    <source>
        <dbReference type="ARBA" id="ARBA00023266"/>
    </source>
</evidence>
<dbReference type="InterPro" id="IPR036921">
    <property type="entry name" value="PurM-like_N_sf"/>
</dbReference>
<evidence type="ECO:0000256" key="4">
    <source>
        <dbReference type="ARBA" id="ARBA00022840"/>
    </source>
</evidence>
<dbReference type="PANTHER" id="PTHR10256:SF0">
    <property type="entry name" value="INACTIVE SELENIDE, WATER DIKINASE-LIKE PROTEIN-RELATED"/>
    <property type="match status" value="1"/>
</dbReference>
<sequence>MPIAMSPDILLGRGDDASVVRISDDCAVVQTIDFISPVVNDPYEFGRIAAANALSDIYAMGATPSFALNIVGFPIHSLPIGYLEEILRGGTDMMNQVGVPIVGGHTYDDHAPKYGLTVTGFVHPDRYVKRGSAQPEDALILTKPLGVGIITTAIDKGLASFENERKAIEIMTTLNDKAAKAMMSVGVHACTDVTGFGLLGHLYEMVKDGELCADIHLSQVPVLPEAWKLICEDTLSIGTKNNRQMLSEKVFWDSAVNENERWILCDAQTSGGLLIAVPEKKKTELLDAFGKAGCSAAEIGKIRQRLHEERPLSVKK</sequence>
<dbReference type="Gene3D" id="3.90.650.10">
    <property type="entry name" value="PurM-like C-terminal domain"/>
    <property type="match status" value="1"/>
</dbReference>
<keyword evidence="3" id="KW-0418">Kinase</keyword>
<keyword evidence="4" id="KW-0067">ATP-binding</keyword>
<feature type="domain" description="PurM-like N-terminal" evidence="6">
    <location>
        <begin position="14"/>
        <end position="122"/>
    </location>
</feature>
<organism evidence="8 9">
    <name type="scientific">Fodinisporobacter ferrooxydans</name>
    <dbReference type="NCBI Taxonomy" id="2901836"/>
    <lineage>
        <taxon>Bacteria</taxon>
        <taxon>Bacillati</taxon>
        <taxon>Bacillota</taxon>
        <taxon>Bacilli</taxon>
        <taxon>Bacillales</taxon>
        <taxon>Alicyclobacillaceae</taxon>
        <taxon>Fodinisporobacter</taxon>
    </lineage>
</organism>
<keyword evidence="2" id="KW-0547">Nucleotide-binding</keyword>
<keyword evidence="1 8" id="KW-0808">Transferase</keyword>
<proteinExistence type="predicted"/>
<evidence type="ECO:0000259" key="7">
    <source>
        <dbReference type="Pfam" id="PF02769"/>
    </source>
</evidence>
<dbReference type="InterPro" id="IPR010918">
    <property type="entry name" value="PurM-like_C_dom"/>
</dbReference>
<dbReference type="SUPFAM" id="SSF56042">
    <property type="entry name" value="PurM C-terminal domain-like"/>
    <property type="match status" value="1"/>
</dbReference>
<gene>
    <name evidence="8" type="primary">selD</name>
    <name evidence="8" type="ORF">LSG31_00940</name>
</gene>
<dbReference type="NCBIfam" id="NF002098">
    <property type="entry name" value="PRK00943.1"/>
    <property type="match status" value="1"/>
</dbReference>
<dbReference type="Pfam" id="PF02769">
    <property type="entry name" value="AIRS_C"/>
    <property type="match status" value="1"/>
</dbReference>
<reference evidence="8" key="1">
    <citation type="submission" date="2021-12" db="EMBL/GenBank/DDBJ databases">
        <title>Alicyclobacillaceae gen. nov., sp. nov., isolated from chalcocite enrichment system.</title>
        <authorList>
            <person name="Jiang Z."/>
        </authorList>
    </citation>
    <scope>NUCLEOTIDE SEQUENCE</scope>
    <source>
        <strain evidence="8">MYW30-H2</strain>
    </source>
</reference>
<keyword evidence="9" id="KW-1185">Reference proteome</keyword>
<dbReference type="GO" id="GO:0004756">
    <property type="term" value="F:selenide, water dikinase activity"/>
    <property type="evidence" value="ECO:0007669"/>
    <property type="project" value="UniProtKB-EC"/>
</dbReference>
<dbReference type="PANTHER" id="PTHR10256">
    <property type="entry name" value="SELENIDE, WATER DIKINASE"/>
    <property type="match status" value="1"/>
</dbReference>
<evidence type="ECO:0000313" key="8">
    <source>
        <dbReference type="EMBL" id="UOF90884.1"/>
    </source>
</evidence>
<dbReference type="SUPFAM" id="SSF55326">
    <property type="entry name" value="PurM N-terminal domain-like"/>
    <property type="match status" value="1"/>
</dbReference>
<protein>
    <submittedName>
        <fullName evidence="8">Selenide, water dikinase SelD</fullName>
        <ecNumber evidence="8">2.7.9.3</ecNumber>
    </submittedName>
</protein>
<evidence type="ECO:0000256" key="1">
    <source>
        <dbReference type="ARBA" id="ARBA00022679"/>
    </source>
</evidence>
<dbReference type="EMBL" id="CP089291">
    <property type="protein sequence ID" value="UOF90884.1"/>
    <property type="molecule type" value="Genomic_DNA"/>
</dbReference>
<dbReference type="CDD" id="cd02195">
    <property type="entry name" value="SelD"/>
    <property type="match status" value="1"/>
</dbReference>
<feature type="domain" description="PurM-like C-terminal" evidence="7">
    <location>
        <begin position="134"/>
        <end position="305"/>
    </location>
</feature>
<keyword evidence="5" id="KW-0711">Selenium</keyword>
<dbReference type="EC" id="2.7.9.3" evidence="8"/>